<evidence type="ECO:0000256" key="5">
    <source>
        <dbReference type="SAM" id="Phobius"/>
    </source>
</evidence>
<feature type="transmembrane region" description="Helical" evidence="5">
    <location>
        <begin position="447"/>
        <end position="469"/>
    </location>
</feature>
<feature type="transmembrane region" description="Helical" evidence="5">
    <location>
        <begin position="185"/>
        <end position="207"/>
    </location>
</feature>
<dbReference type="PANTHER" id="PTHR11785:SF512">
    <property type="entry name" value="SOBREMESA, ISOFORM B"/>
    <property type="match status" value="1"/>
</dbReference>
<sequence length="509" mass="54782">MKVRRICFPSIAIIAKSNKSNVPQAVGRTAGANLLSSNHRMSEPVSPHLDTTSPADLPRVLGTSQATAIVVGTIIGSGIFLVPREMMQDVGSSSLVYLAWIVGGLLSLFGAMTYAELGAMMPYAGGEYVYLRGAYGDTTAFLYMWTWFAVAKPASIAAVTSGLARTLGVFPAFHWLSTSVPGLPLLWSQIFAIAVTWFMTGLNYLGIKKAGDFQLVFTILKGILILIVAAFCFASVSGSWSNFGTSLPHAVGGFNGFMAALIATLWAYDGWNDLTMVAGEVRRPERSLPVALIGGLFIVGALFMATNAAIQYILPASQIAASDRPAVAALSVVAGPRGAGFVAAAMALSIFVTLNGTVMSGARIPFAAARDRLFFPQFAHIHPKFQSPSTSLVVQGLLSTVLLLFLSQFQQHFELAVFAEWLFYMLTATTVFYYRRKRPDMPRPYRLWGYPVLPAIFVISAAAVLISSYGSNLEGSLIGTGLILLGLPVFWFVRKRYGASIPQERSHAS</sequence>
<keyword evidence="3 5" id="KW-1133">Transmembrane helix</keyword>
<evidence type="ECO:0000256" key="4">
    <source>
        <dbReference type="ARBA" id="ARBA00023136"/>
    </source>
</evidence>
<dbReference type="GO" id="GO:0016020">
    <property type="term" value="C:membrane"/>
    <property type="evidence" value="ECO:0007669"/>
    <property type="project" value="UniProtKB-SubCell"/>
</dbReference>
<feature type="transmembrane region" description="Helical" evidence="5">
    <location>
        <begin position="95"/>
        <end position="115"/>
    </location>
</feature>
<evidence type="ECO:0000256" key="2">
    <source>
        <dbReference type="ARBA" id="ARBA00022692"/>
    </source>
</evidence>
<accession>A0A9J7BRG1</accession>
<feature type="transmembrane region" description="Helical" evidence="5">
    <location>
        <begin position="66"/>
        <end position="83"/>
    </location>
</feature>
<gene>
    <name evidence="6" type="ORF">MOP44_23455</name>
</gene>
<feature type="transmembrane region" description="Helical" evidence="5">
    <location>
        <begin position="246"/>
        <end position="268"/>
    </location>
</feature>
<dbReference type="EMBL" id="CP093313">
    <property type="protein sequence ID" value="UWZ83510.1"/>
    <property type="molecule type" value="Genomic_DNA"/>
</dbReference>
<feature type="transmembrane region" description="Helical" evidence="5">
    <location>
        <begin position="288"/>
        <end position="314"/>
    </location>
</feature>
<dbReference type="PANTHER" id="PTHR11785">
    <property type="entry name" value="AMINO ACID TRANSPORTER"/>
    <property type="match status" value="1"/>
</dbReference>
<dbReference type="Gene3D" id="1.20.1740.10">
    <property type="entry name" value="Amino acid/polyamine transporter I"/>
    <property type="match status" value="1"/>
</dbReference>
<evidence type="ECO:0000256" key="1">
    <source>
        <dbReference type="ARBA" id="ARBA00004141"/>
    </source>
</evidence>
<dbReference type="Proteomes" id="UP001059380">
    <property type="component" value="Chromosome"/>
</dbReference>
<dbReference type="RefSeq" id="WP_260792845.1">
    <property type="nucleotide sequence ID" value="NZ_CP093313.1"/>
</dbReference>
<keyword evidence="7" id="KW-1185">Reference proteome</keyword>
<reference evidence="6" key="1">
    <citation type="submission" date="2021-04" db="EMBL/GenBank/DDBJ databases">
        <title>Phylogenetic analysis of Acidobacteriaceae.</title>
        <authorList>
            <person name="Qiu L."/>
            <person name="Zhang Q."/>
        </authorList>
    </citation>
    <scope>NUCLEOTIDE SEQUENCE</scope>
    <source>
        <strain evidence="6">DSM 25168</strain>
    </source>
</reference>
<name>A0A9J7BRG1_9BACT</name>
<feature type="transmembrane region" description="Helical" evidence="5">
    <location>
        <begin position="392"/>
        <end position="409"/>
    </location>
</feature>
<evidence type="ECO:0000313" key="6">
    <source>
        <dbReference type="EMBL" id="UWZ83510.1"/>
    </source>
</evidence>
<dbReference type="KEGG" id="orp:MOP44_23455"/>
<organism evidence="6 7">
    <name type="scientific">Occallatibacter riparius</name>
    <dbReference type="NCBI Taxonomy" id="1002689"/>
    <lineage>
        <taxon>Bacteria</taxon>
        <taxon>Pseudomonadati</taxon>
        <taxon>Acidobacteriota</taxon>
        <taxon>Terriglobia</taxon>
        <taxon>Terriglobales</taxon>
        <taxon>Acidobacteriaceae</taxon>
        <taxon>Occallatibacter</taxon>
    </lineage>
</organism>
<evidence type="ECO:0000313" key="7">
    <source>
        <dbReference type="Proteomes" id="UP001059380"/>
    </source>
</evidence>
<dbReference type="Pfam" id="PF13520">
    <property type="entry name" value="AA_permease_2"/>
    <property type="match status" value="1"/>
</dbReference>
<keyword evidence="4 5" id="KW-0472">Membrane</keyword>
<dbReference type="AlphaFoldDB" id="A0A9J7BRG1"/>
<proteinExistence type="predicted"/>
<keyword evidence="2 5" id="KW-0812">Transmembrane</keyword>
<evidence type="ECO:0000256" key="3">
    <source>
        <dbReference type="ARBA" id="ARBA00022989"/>
    </source>
</evidence>
<feature type="transmembrane region" description="Helical" evidence="5">
    <location>
        <begin position="475"/>
        <end position="493"/>
    </location>
</feature>
<comment type="subcellular location">
    <subcellularLocation>
        <location evidence="1">Membrane</location>
        <topology evidence="1">Multi-pass membrane protein</topology>
    </subcellularLocation>
</comment>
<dbReference type="InterPro" id="IPR002293">
    <property type="entry name" value="AA/rel_permease1"/>
</dbReference>
<feature type="transmembrane region" description="Helical" evidence="5">
    <location>
        <begin position="415"/>
        <end position="435"/>
    </location>
</feature>
<feature type="transmembrane region" description="Helical" evidence="5">
    <location>
        <begin position="326"/>
        <end position="354"/>
    </location>
</feature>
<dbReference type="GO" id="GO:0015179">
    <property type="term" value="F:L-amino acid transmembrane transporter activity"/>
    <property type="evidence" value="ECO:0007669"/>
    <property type="project" value="TreeGrafter"/>
</dbReference>
<dbReference type="InterPro" id="IPR050598">
    <property type="entry name" value="AminoAcid_Transporter"/>
</dbReference>
<feature type="transmembrane region" description="Helical" evidence="5">
    <location>
        <begin position="219"/>
        <end position="240"/>
    </location>
</feature>
<dbReference type="PIRSF" id="PIRSF006060">
    <property type="entry name" value="AA_transporter"/>
    <property type="match status" value="1"/>
</dbReference>
<protein>
    <submittedName>
        <fullName evidence="6">Amino acid permease</fullName>
    </submittedName>
</protein>